<feature type="compositionally biased region" description="Low complexity" evidence="2">
    <location>
        <begin position="502"/>
        <end position="513"/>
    </location>
</feature>
<feature type="region of interest" description="Disordered" evidence="2">
    <location>
        <begin position="496"/>
        <end position="525"/>
    </location>
</feature>
<feature type="region of interest" description="Disordered" evidence="2">
    <location>
        <begin position="760"/>
        <end position="856"/>
    </location>
</feature>
<organism evidence="4">
    <name type="scientific">Cacopsylla melanoneura</name>
    <dbReference type="NCBI Taxonomy" id="428564"/>
    <lineage>
        <taxon>Eukaryota</taxon>
        <taxon>Metazoa</taxon>
        <taxon>Ecdysozoa</taxon>
        <taxon>Arthropoda</taxon>
        <taxon>Hexapoda</taxon>
        <taxon>Insecta</taxon>
        <taxon>Pterygota</taxon>
        <taxon>Neoptera</taxon>
        <taxon>Paraneoptera</taxon>
        <taxon>Hemiptera</taxon>
        <taxon>Sternorrhyncha</taxon>
        <taxon>Psylloidea</taxon>
        <taxon>Psyllidae</taxon>
        <taxon>Psyllinae</taxon>
        <taxon>Cacopsylla</taxon>
    </lineage>
</organism>
<protein>
    <submittedName>
        <fullName evidence="4">Coiled-coil domain-containing protein 174</fullName>
    </submittedName>
</protein>
<feature type="region of interest" description="Disordered" evidence="2">
    <location>
        <begin position="272"/>
        <end position="466"/>
    </location>
</feature>
<dbReference type="Pfam" id="PF25449">
    <property type="entry name" value="CCDC174_GRSR"/>
    <property type="match status" value="1"/>
</dbReference>
<dbReference type="InterPro" id="IPR057464">
    <property type="entry name" value="CCDC174_GRSR"/>
</dbReference>
<dbReference type="EMBL" id="HBUF01368929">
    <property type="protein sequence ID" value="CAG6725095.1"/>
    <property type="molecule type" value="Transcribed_RNA"/>
</dbReference>
<evidence type="ECO:0000256" key="1">
    <source>
        <dbReference type="ARBA" id="ARBA00023054"/>
    </source>
</evidence>
<feature type="region of interest" description="Disordered" evidence="2">
    <location>
        <begin position="132"/>
        <end position="152"/>
    </location>
</feature>
<accession>A0A8D8YAE2</accession>
<evidence type="ECO:0000313" key="4">
    <source>
        <dbReference type="EMBL" id="CAG6725095.1"/>
    </source>
</evidence>
<feature type="compositionally biased region" description="Basic and acidic residues" evidence="2">
    <location>
        <begin position="440"/>
        <end position="466"/>
    </location>
</feature>
<dbReference type="PANTHER" id="PTHR15885">
    <property type="entry name" value="COILED-COIL DOMAIN-CONTAINING PROTEIN 174"/>
    <property type="match status" value="1"/>
</dbReference>
<feature type="compositionally biased region" description="Basic and acidic residues" evidence="2">
    <location>
        <begin position="588"/>
        <end position="636"/>
    </location>
</feature>
<feature type="compositionally biased region" description="Basic and acidic residues" evidence="2">
    <location>
        <begin position="904"/>
        <end position="924"/>
    </location>
</feature>
<feature type="compositionally biased region" description="Basic and acidic residues" evidence="2">
    <location>
        <begin position="383"/>
        <end position="394"/>
    </location>
</feature>
<feature type="compositionally biased region" description="Basic and acidic residues" evidence="2">
    <location>
        <begin position="272"/>
        <end position="290"/>
    </location>
</feature>
<feature type="region of interest" description="Disordered" evidence="2">
    <location>
        <begin position="584"/>
        <end position="667"/>
    </location>
</feature>
<dbReference type="AlphaFoldDB" id="A0A8D8YAE2"/>
<dbReference type="GO" id="GO:0005634">
    <property type="term" value="C:nucleus"/>
    <property type="evidence" value="ECO:0007669"/>
    <property type="project" value="TreeGrafter"/>
</dbReference>
<feature type="compositionally biased region" description="Low complexity" evidence="2">
    <location>
        <begin position="317"/>
        <end position="329"/>
    </location>
</feature>
<feature type="region of interest" description="Disordered" evidence="2">
    <location>
        <begin position="183"/>
        <end position="208"/>
    </location>
</feature>
<feature type="compositionally biased region" description="Polar residues" evidence="2">
    <location>
        <begin position="829"/>
        <end position="841"/>
    </location>
</feature>
<feature type="compositionally biased region" description="Low complexity" evidence="2">
    <location>
        <begin position="60"/>
        <end position="72"/>
    </location>
</feature>
<evidence type="ECO:0000259" key="3">
    <source>
        <dbReference type="Pfam" id="PF25449"/>
    </source>
</evidence>
<feature type="region of interest" description="Disordered" evidence="2">
    <location>
        <begin position="701"/>
        <end position="739"/>
    </location>
</feature>
<reference evidence="4" key="1">
    <citation type="submission" date="2021-05" db="EMBL/GenBank/DDBJ databases">
        <authorList>
            <person name="Alioto T."/>
            <person name="Alioto T."/>
            <person name="Gomez Garrido J."/>
        </authorList>
    </citation>
    <scope>NUCLEOTIDE SEQUENCE</scope>
</reference>
<feature type="compositionally biased region" description="Polar residues" evidence="2">
    <location>
        <begin position="761"/>
        <end position="778"/>
    </location>
</feature>
<dbReference type="Pfam" id="PF13300">
    <property type="entry name" value="DUF4078"/>
    <property type="match status" value="1"/>
</dbReference>
<name>A0A8D8YAE2_9HEMI</name>
<feature type="region of interest" description="Disordered" evidence="2">
    <location>
        <begin position="887"/>
        <end position="984"/>
    </location>
</feature>
<feature type="compositionally biased region" description="Polar residues" evidence="2">
    <location>
        <begin position="727"/>
        <end position="736"/>
    </location>
</feature>
<feature type="compositionally biased region" description="Basic and acidic residues" evidence="2">
    <location>
        <begin position="73"/>
        <end position="82"/>
    </location>
</feature>
<sequence length="984" mass="112249">MDSSTNLGENISKSSLVSLKAELLRKHQEVKQLQNLSNTTDPSSSGLANCAKYREKPVTKLNINEKSNNNVNERNKKDLKNHPETIEEAAELRQSHDALEAKSKIYDALMKGKKVLDSSSQILVNFDEKLKDSRDDNEVDDKMEEDDDSDDEWTEFTDALGRTRKCLKEDLKHYQAQNQYLEHIKQGSDLNQETNKTEDEYPKQAPPPLLSAELLSFDMKRELLRKQWEEHEHKLEGKGAVHYSDILYGEARQHGVSYYEFSSDETERAKQIDKLNKLRDETREKREKARQMRRLRKKQFKTRLMMTENRKRVSQGLPPLELDLDNLSSSEDEADKREREEEERRKQELINDMVAKKLEEIRKANKTREWDVGKDGQMSQEEWIDKQREERKQEFAPPSANVAEGEDEEGNEETERRTERGERKTQDRHMDRERKRKRSRFDDERPDAGGKDRKNTNREELSDEQLLKKMESQEAYAKSSIFCFKSKWAERNKEVFKKYQKSSSTSSNENSIYSEKRSRKEPLNIVDTRYVGNKEKKMEIQGVTTTKKEKFEDKNDVEILETQNVTEKKELGLKSDVPEKVGVQNVLLKEKPEDRSEVEQKEEAEKVDLEESLREMESLLKRSKEKYKDTSTKTSEEVPTDTKTSSTNQTEPGNKPTKKTSTFGGLIIPQRFMKLNKTVQKKPSAESDSEIPNKNVFNQAETSNKVHVENNSDLLIGPPIPTEVNETKSSQSAMKDNVLKESSSIEKTFDLNKSISEEISRNTINRGAQEMNTSNKIDSINEIGPSNEIRPSNEVDPSNGIDASNEIGPSVNTDSSSKEDTTINGGTGDSSTKDTPPSSELLTDDAGETNSSSTNFNFFNAKSKAANLKRKLDKPNVEFSASGKIVNKAKPPSCVNPFRSLPRGVEEKPEDTRSDSRSSTKRVEIAPPSTFDYFGPSGAGVKRKGGRGGGGNKMLESVSVGMKKVEDKKKENRGKREKGLLDIM</sequence>
<feature type="compositionally biased region" description="Polar residues" evidence="2">
    <location>
        <begin position="641"/>
        <end position="652"/>
    </location>
</feature>
<feature type="compositionally biased region" description="Basic residues" evidence="2">
    <location>
        <begin position="291"/>
        <end position="301"/>
    </location>
</feature>
<evidence type="ECO:0000256" key="2">
    <source>
        <dbReference type="SAM" id="MobiDB-lite"/>
    </source>
</evidence>
<feature type="compositionally biased region" description="Basic and acidic residues" evidence="2">
    <location>
        <begin position="334"/>
        <end position="374"/>
    </location>
</feature>
<feature type="region of interest" description="Disordered" evidence="2">
    <location>
        <begin position="58"/>
        <end position="82"/>
    </location>
</feature>
<feature type="domain" description="CCDC174 alpha/beta GRSR" evidence="3">
    <location>
        <begin position="153"/>
        <end position="181"/>
    </location>
</feature>
<keyword evidence="1" id="KW-0175">Coiled coil</keyword>
<proteinExistence type="predicted"/>
<dbReference type="PANTHER" id="PTHR15885:SF1">
    <property type="entry name" value="COILED-COIL DOMAIN-CONTAINING PROTEIN 174"/>
    <property type="match status" value="1"/>
</dbReference>
<feature type="compositionally biased region" description="Acidic residues" evidence="2">
    <location>
        <begin position="137"/>
        <end position="152"/>
    </location>
</feature>
<feature type="compositionally biased region" description="Basic and acidic residues" evidence="2">
    <location>
        <begin position="413"/>
        <end position="433"/>
    </location>
</feature>
<dbReference type="InterPro" id="IPR025066">
    <property type="entry name" value="CCDC174-like"/>
</dbReference>